<proteinExistence type="predicted"/>
<dbReference type="EMBL" id="FMWB01000001">
    <property type="protein sequence ID" value="SCZ22535.1"/>
    <property type="molecule type" value="Genomic_DNA"/>
</dbReference>
<dbReference type="SUPFAM" id="SSF51905">
    <property type="entry name" value="FAD/NAD(P)-binding domain"/>
    <property type="match status" value="1"/>
</dbReference>
<evidence type="ECO:0000313" key="1">
    <source>
        <dbReference type="EMBL" id="SCZ22535.1"/>
    </source>
</evidence>
<name>A0A1G5MBK6_9PSED</name>
<dbReference type="GO" id="GO:0016491">
    <property type="term" value="F:oxidoreductase activity"/>
    <property type="evidence" value="ECO:0007669"/>
    <property type="project" value="TreeGrafter"/>
</dbReference>
<dbReference type="PANTHER" id="PTHR42923:SF46">
    <property type="entry name" value="AMINE OXIDASE"/>
    <property type="match status" value="1"/>
</dbReference>
<dbReference type="OrthoDB" id="220163at2"/>
<dbReference type="InterPro" id="IPR050464">
    <property type="entry name" value="Zeta_carotene_desat/Oxidored"/>
</dbReference>
<dbReference type="Gene3D" id="3.50.50.60">
    <property type="entry name" value="FAD/NAD(P)-binding domain"/>
    <property type="match status" value="1"/>
</dbReference>
<dbReference type="InterPro" id="IPR036188">
    <property type="entry name" value="FAD/NAD-bd_sf"/>
</dbReference>
<accession>A0A1G5MBK6</accession>
<dbReference type="eggNOG" id="COG3349">
    <property type="taxonomic scope" value="Bacteria"/>
</dbReference>
<dbReference type="RefSeq" id="WP_074583130.1">
    <property type="nucleotide sequence ID" value="NZ_FMWB01000001.1"/>
</dbReference>
<evidence type="ECO:0000313" key="2">
    <source>
        <dbReference type="Proteomes" id="UP000183046"/>
    </source>
</evidence>
<organism evidence="1 2">
    <name type="scientific">Pseudomonas oryzihabitans</name>
    <dbReference type="NCBI Taxonomy" id="47885"/>
    <lineage>
        <taxon>Bacteria</taxon>
        <taxon>Pseudomonadati</taxon>
        <taxon>Pseudomonadota</taxon>
        <taxon>Gammaproteobacteria</taxon>
        <taxon>Pseudomonadales</taxon>
        <taxon>Pseudomonadaceae</taxon>
        <taxon>Pseudomonas</taxon>
    </lineage>
</organism>
<sequence length="701" mass="77357">MDAVPSVRKIAILGGGVSAVTTAFRLTSEPNWQERYQITLYQQGWRLGGKGASGRNATDHQRIEEHGIHVWFGFYYNAFHNLRQCYEELDRPAGAPLATLDEAFFPHSHTAFADDFQAQWTTWPIDTLALPGKPGEGWNPKPFIAALGDLLEWLLRLGEVDDTPTAAASGGLFARLRAHCREELHERLLNEAERQLQQARTALSDGVDHPVLLALLRKLRGLLGDILHDRSQNHVKAHRLWLLMDFGLTVLIGMLADEVYAKGFAALNAETFQAWLSRHGASTATLDGAVLKSLHGGIFAYRDGDLAQPDVEAGTVLRAALLALTTAKGSFIWRMQAGMGDVVFAPYYEVLARRGVDFRFFHQVTAIEAADDGQGPRVTRLQIQRQVRLKGAAYQPLVDVKGLPCWPSAPLYEQLDDQIARDLQEGQINLESNWSGWQGVERLELQVDRDFDEVVLGISVAGLADLAPSLCALDPAFARMTRQVATVATQAVQLWQNRDAWQLGWSGSPEGGQAPELLGFAAQAMDSWADVSYLVEREDWSSGTPPADISYFCGVLAAAAAPPIGKKDDYPQQEAAKVKQAFLDLMNGKLGAYWPEAVTPAGYRWDFLLAPAEVQGQARFDYQYWRANVDPSERYVQSVAGSSRHRLTTDGSVCRNLYLTGDWIDNGFNMGCVESATLSGLQTARALLGHREVLPGEDAFQ</sequence>
<dbReference type="Proteomes" id="UP000183046">
    <property type="component" value="Unassembled WGS sequence"/>
</dbReference>
<dbReference type="PANTHER" id="PTHR42923">
    <property type="entry name" value="PROTOPORPHYRINOGEN OXIDASE"/>
    <property type="match status" value="1"/>
</dbReference>
<dbReference type="AlphaFoldDB" id="A0A1G5MBK6"/>
<protein>
    <submittedName>
        <fullName evidence="1">NAD-binding domain and a Fe-S cluster-containing protein</fullName>
    </submittedName>
</protein>
<dbReference type="STRING" id="237610.BJP27_04765"/>
<gene>
    <name evidence="1" type="ORF">SAMN05216279_101552</name>
</gene>
<dbReference type="Pfam" id="PF13450">
    <property type="entry name" value="NAD_binding_8"/>
    <property type="match status" value="1"/>
</dbReference>
<comment type="caution">
    <text evidence="1">The sequence shown here is derived from an EMBL/GenBank/DDBJ whole genome shotgun (WGS) entry which is preliminary data.</text>
</comment>
<reference evidence="2" key="1">
    <citation type="submission" date="2016-10" db="EMBL/GenBank/DDBJ databases">
        <authorList>
            <person name="de Groot N.N."/>
        </authorList>
    </citation>
    <scope>NUCLEOTIDE SEQUENCE [LARGE SCALE GENOMIC DNA]</scope>
    <source>
        <strain evidence="2">DSM 15758</strain>
    </source>
</reference>